<organism evidence="4 5">
    <name type="scientific">Candidatus Segetimicrobium genomatis</name>
    <dbReference type="NCBI Taxonomy" id="2569760"/>
    <lineage>
        <taxon>Bacteria</taxon>
        <taxon>Bacillati</taxon>
        <taxon>Candidatus Sysuimicrobiota</taxon>
        <taxon>Candidatus Sysuimicrobiia</taxon>
        <taxon>Candidatus Sysuimicrobiales</taxon>
        <taxon>Candidatus Segetimicrobiaceae</taxon>
        <taxon>Candidatus Segetimicrobium</taxon>
    </lineage>
</organism>
<feature type="domain" description="ABC-type uncharacterised transport system" evidence="3">
    <location>
        <begin position="93"/>
        <end position="180"/>
    </location>
</feature>
<evidence type="ECO:0000313" key="4">
    <source>
        <dbReference type="EMBL" id="TMJ09717.1"/>
    </source>
</evidence>
<keyword evidence="2" id="KW-0472">Membrane</keyword>
<gene>
    <name evidence="4" type="ORF">E6H02_08840</name>
</gene>
<feature type="region of interest" description="Disordered" evidence="1">
    <location>
        <begin position="296"/>
        <end position="323"/>
    </location>
</feature>
<dbReference type="Pfam" id="PF09822">
    <property type="entry name" value="ABC_transp_aux"/>
    <property type="match status" value="1"/>
</dbReference>
<evidence type="ECO:0000259" key="3">
    <source>
        <dbReference type="Pfam" id="PF09822"/>
    </source>
</evidence>
<name>A0A537LPW4_9BACT</name>
<dbReference type="AlphaFoldDB" id="A0A537LPW4"/>
<evidence type="ECO:0000313" key="5">
    <source>
        <dbReference type="Proteomes" id="UP000320393"/>
    </source>
</evidence>
<protein>
    <recommendedName>
        <fullName evidence="3">ABC-type uncharacterized transport system domain-containing protein</fullName>
    </recommendedName>
</protein>
<accession>A0A537LPW4</accession>
<proteinExistence type="predicted"/>
<feature type="transmembrane region" description="Helical" evidence="2">
    <location>
        <begin position="385"/>
        <end position="407"/>
    </location>
</feature>
<keyword evidence="2" id="KW-1133">Transmembrane helix</keyword>
<feature type="compositionally biased region" description="Pro residues" evidence="1">
    <location>
        <begin position="303"/>
        <end position="312"/>
    </location>
</feature>
<comment type="caution">
    <text evidence="4">The sequence shown here is derived from an EMBL/GenBank/DDBJ whole genome shotgun (WGS) entry which is preliminary data.</text>
</comment>
<evidence type="ECO:0000256" key="1">
    <source>
        <dbReference type="SAM" id="MobiDB-lite"/>
    </source>
</evidence>
<dbReference type="InterPro" id="IPR019196">
    <property type="entry name" value="ABC_transp_unknown"/>
</dbReference>
<reference evidence="4 5" key="1">
    <citation type="journal article" date="2019" name="Nat. Microbiol.">
        <title>Mediterranean grassland soil C-N compound turnover is dependent on rainfall and depth, and is mediated by genomically divergent microorganisms.</title>
        <authorList>
            <person name="Diamond S."/>
            <person name="Andeer P.F."/>
            <person name="Li Z."/>
            <person name="Crits-Christoph A."/>
            <person name="Burstein D."/>
            <person name="Anantharaman K."/>
            <person name="Lane K.R."/>
            <person name="Thomas B.C."/>
            <person name="Pan C."/>
            <person name="Northen T.R."/>
            <person name="Banfield J.F."/>
        </authorList>
    </citation>
    <scope>NUCLEOTIDE SEQUENCE [LARGE SCALE GENOMIC DNA]</scope>
    <source>
        <strain evidence="4">NP_5</strain>
    </source>
</reference>
<sequence length="412" mass="44112">MLRSLPGPIEVVAFPQGDGAGRYRQLLTTYQYYSKNFQFRIVDPDRNPAEAQKFKITSYGQIVLTRGKASYTVDSDTEEQLTNGILHVLETAKKVVYVLQGEGEVPLDDFTRNGMGTAKQALTGKGFDVKALLLVQTGRIPDDAAVAIVPSPTRDLLPQARDALERYYQNGGKVFIMVDPQTPPEVRTWLGSAFHVDAPGGLVIDPVSRILGGDFAVPIVTQYPYNDITQNFTLATAFPVSTPLVPQPKPVGVAITPVVRSSDSSYVKVNLESKNAAFEQGIDVKGPAILAVEVTPAPAASPSTPPGRPGAPPRTSEAKPAGPKGAAVIVGNSGFIRNTYIGLVGNRDLFTSAVAWLTESGNLVSIAPRTSPFDPFIIGGSQGRYLFLGGVIALPLALLFFGGSVYLRRRTL</sequence>
<evidence type="ECO:0000256" key="2">
    <source>
        <dbReference type="SAM" id="Phobius"/>
    </source>
</evidence>
<dbReference type="Proteomes" id="UP000320393">
    <property type="component" value="Unassembled WGS sequence"/>
</dbReference>
<keyword evidence="2" id="KW-0812">Transmembrane</keyword>
<dbReference type="EMBL" id="VBAM01000337">
    <property type="protein sequence ID" value="TMJ09717.1"/>
    <property type="molecule type" value="Genomic_DNA"/>
</dbReference>